<dbReference type="PANTHER" id="PTHR12197:SF251">
    <property type="entry name" value="EG:BACR7C10.4 PROTEIN"/>
    <property type="match status" value="1"/>
</dbReference>
<dbReference type="GO" id="GO:0005634">
    <property type="term" value="C:nucleus"/>
    <property type="evidence" value="ECO:0000318"/>
    <property type="project" value="GO_Central"/>
</dbReference>
<dbReference type="GO" id="GO:0008270">
    <property type="term" value="F:zinc ion binding"/>
    <property type="evidence" value="ECO:0007669"/>
    <property type="project" value="UniProtKB-KW"/>
</dbReference>
<dbReference type="InterPro" id="IPR002893">
    <property type="entry name" value="Znf_MYND"/>
</dbReference>
<sequence length="416" mass="46628">MRDRGYYTIGEVIISQSPFVAVPNVYEESPESKCEWCFSSSNIKACSACHAVWYCSTTCQNFPTTDTDNSKLVEALGSHMSDVDQKQLVNYTQMAALVNAILQWPASEINMKDIAENFSKLSCNSHTIIDSQLLAIGTGLYPVISLTNHSCVPNSVLLFEGRLAVIRAMEHMPKDTEVLTSYIDTAGSTVTRQKALKEKYFFTCSCPRCIKLGQPDDIRETAILEGYRCKDSCCDGFLLCGSDNKGFVCQKCGLVLSNKELSTITNELKCISDKASVSLSSGRKSEASVAYKRIEKLQLKLYHPFSISIMRTRETLLKISMELMDFKGAHSYCISVIQIYERVYPKCHPLLGLHYYLCGQIEMLMGEKKTTVESLKKAYNIFRITHGTKTPFTMELKTKLDEARAMASLGRMKIKS</sequence>
<feature type="domain" description="SET" evidence="4">
    <location>
        <begin position="1"/>
        <end position="183"/>
    </location>
</feature>
<evidence type="ECO:0000313" key="5">
    <source>
        <dbReference type="EMBL" id="EYU22918.1"/>
    </source>
</evidence>
<evidence type="ECO:0000313" key="6">
    <source>
        <dbReference type="Proteomes" id="UP000030748"/>
    </source>
</evidence>
<dbReference type="Pfam" id="PF01753">
    <property type="entry name" value="zf-MYND"/>
    <property type="match status" value="1"/>
</dbReference>
<evidence type="ECO:0000259" key="4">
    <source>
        <dbReference type="PROSITE" id="PS50280"/>
    </source>
</evidence>
<dbReference type="InterPro" id="IPR050869">
    <property type="entry name" value="H3K4_H4K5_MeTrfase"/>
</dbReference>
<evidence type="ECO:0000256" key="1">
    <source>
        <dbReference type="ARBA" id="ARBA00022723"/>
    </source>
</evidence>
<gene>
    <name evidence="5" type="ORF">MIMGU_mgv1a007180mg</name>
</gene>
<name>A0A022Q6R6_ERYGU</name>
<proteinExistence type="predicted"/>
<accession>A0A022Q6R6</accession>
<dbReference type="InterPro" id="IPR046341">
    <property type="entry name" value="SET_dom_sf"/>
</dbReference>
<evidence type="ECO:0000256" key="2">
    <source>
        <dbReference type="ARBA" id="ARBA00022771"/>
    </source>
</evidence>
<keyword evidence="3" id="KW-0862">Zinc</keyword>
<dbReference type="Gene3D" id="1.25.40.10">
    <property type="entry name" value="Tetratricopeptide repeat domain"/>
    <property type="match status" value="1"/>
</dbReference>
<keyword evidence="1" id="KW-0479">Metal-binding</keyword>
<dbReference type="PANTHER" id="PTHR12197">
    <property type="entry name" value="HISTONE-LYSINE N-METHYLTRANSFERASE SMYD"/>
    <property type="match status" value="1"/>
</dbReference>
<dbReference type="SUPFAM" id="SSF82199">
    <property type="entry name" value="SET domain"/>
    <property type="match status" value="1"/>
</dbReference>
<keyword evidence="2" id="KW-0863">Zinc-finger</keyword>
<reference evidence="5 6" key="1">
    <citation type="journal article" date="2013" name="Proc. Natl. Acad. Sci. U.S.A.">
        <title>Fine-scale variation in meiotic recombination in Mimulus inferred from population shotgun sequencing.</title>
        <authorList>
            <person name="Hellsten U."/>
            <person name="Wright K.M."/>
            <person name="Jenkins J."/>
            <person name="Shu S."/>
            <person name="Yuan Y."/>
            <person name="Wessler S.R."/>
            <person name="Schmutz J."/>
            <person name="Willis J.H."/>
            <person name="Rokhsar D.S."/>
        </authorList>
    </citation>
    <scope>NUCLEOTIDE SEQUENCE [LARGE SCALE GENOMIC DNA]</scope>
    <source>
        <strain evidence="6">cv. DUN x IM62</strain>
    </source>
</reference>
<protein>
    <recommendedName>
        <fullName evidence="4">SET domain-containing protein</fullName>
    </recommendedName>
</protein>
<dbReference type="InterPro" id="IPR001214">
    <property type="entry name" value="SET_dom"/>
</dbReference>
<dbReference type="STRING" id="4155.A0A022Q6R6"/>
<dbReference type="SUPFAM" id="SSF144232">
    <property type="entry name" value="HIT/MYND zinc finger-like"/>
    <property type="match status" value="1"/>
</dbReference>
<keyword evidence="6" id="KW-1185">Reference proteome</keyword>
<dbReference type="Gene3D" id="6.10.140.2220">
    <property type="match status" value="1"/>
</dbReference>
<dbReference type="InterPro" id="IPR011990">
    <property type="entry name" value="TPR-like_helical_dom_sf"/>
</dbReference>
<dbReference type="Gene3D" id="2.170.270.10">
    <property type="entry name" value="SET domain"/>
    <property type="match status" value="1"/>
</dbReference>
<dbReference type="EMBL" id="KI632191">
    <property type="protein sequence ID" value="EYU22918.1"/>
    <property type="molecule type" value="Genomic_DNA"/>
</dbReference>
<dbReference type="PROSITE" id="PS50280">
    <property type="entry name" value="SET"/>
    <property type="match status" value="1"/>
</dbReference>
<dbReference type="AlphaFoldDB" id="A0A022Q6R6"/>
<organism evidence="5 6">
    <name type="scientific">Erythranthe guttata</name>
    <name type="common">Yellow monkey flower</name>
    <name type="synonym">Mimulus guttatus</name>
    <dbReference type="NCBI Taxonomy" id="4155"/>
    <lineage>
        <taxon>Eukaryota</taxon>
        <taxon>Viridiplantae</taxon>
        <taxon>Streptophyta</taxon>
        <taxon>Embryophyta</taxon>
        <taxon>Tracheophyta</taxon>
        <taxon>Spermatophyta</taxon>
        <taxon>Magnoliopsida</taxon>
        <taxon>eudicotyledons</taxon>
        <taxon>Gunneridae</taxon>
        <taxon>Pentapetalae</taxon>
        <taxon>asterids</taxon>
        <taxon>lamiids</taxon>
        <taxon>Lamiales</taxon>
        <taxon>Phrymaceae</taxon>
        <taxon>Erythranthe</taxon>
    </lineage>
</organism>
<evidence type="ECO:0000256" key="3">
    <source>
        <dbReference type="ARBA" id="ARBA00022833"/>
    </source>
</evidence>
<dbReference type="Proteomes" id="UP000030748">
    <property type="component" value="Unassembled WGS sequence"/>
</dbReference>